<dbReference type="InterPro" id="IPR029068">
    <property type="entry name" value="Glyas_Bleomycin-R_OHBP_Dase"/>
</dbReference>
<dbReference type="Proteomes" id="UP000322981">
    <property type="component" value="Unassembled WGS sequence"/>
</dbReference>
<organism evidence="17 18">
    <name type="scientific">Thiohalocapsa marina</name>
    <dbReference type="NCBI Taxonomy" id="424902"/>
    <lineage>
        <taxon>Bacteria</taxon>
        <taxon>Pseudomonadati</taxon>
        <taxon>Pseudomonadota</taxon>
        <taxon>Gammaproteobacteria</taxon>
        <taxon>Chromatiales</taxon>
        <taxon>Chromatiaceae</taxon>
        <taxon>Thiohalocapsa</taxon>
    </lineage>
</organism>
<dbReference type="InterPro" id="IPR000486">
    <property type="entry name" value="Xdiol_ring_cleave_dOase_1/2"/>
</dbReference>
<sequence>MALTGVLRPGHIALRVLEMGPALNHYVDVLGLIETARDDDGKRVFLKAWDEHDHHSVVLREADEAGMDYFGWKVDSNATLKKMAADIEDSGLCEDLQWIPSGEHPGTGERFRFTIPTGHVMELYAEKVILGNGCGTDGPNINPDPWPEGLKGIAPSRFDHALLYGDDLDGTVKLFTEVLGFSISERVVTKDNPDFMIGTFLTCSNKAHDVAFIRQPVKGKLHHASFELGSWEKVLRAGDILSRKRVKIDMGPTRHGITRGETIYFFDPSGNRNEVFGGGYIFYPDKPVITWYDETLGPAIFYHDRQLNDAFLSVFT</sequence>
<dbReference type="InterPro" id="IPR004360">
    <property type="entry name" value="Glyas_Fos-R_dOase_dom"/>
</dbReference>
<evidence type="ECO:0000256" key="8">
    <source>
        <dbReference type="ARBA" id="ARBA00022737"/>
    </source>
</evidence>
<keyword evidence="18" id="KW-1185">Reference proteome</keyword>
<evidence type="ECO:0000256" key="15">
    <source>
        <dbReference type="RuleBase" id="RU000683"/>
    </source>
</evidence>
<gene>
    <name evidence="17" type="ORF">F2Q65_18300</name>
</gene>
<evidence type="ECO:0000313" key="18">
    <source>
        <dbReference type="Proteomes" id="UP000322981"/>
    </source>
</evidence>
<keyword evidence="10 15" id="KW-0223">Dioxygenase</keyword>
<dbReference type="GO" id="GO:0008198">
    <property type="term" value="F:ferrous iron binding"/>
    <property type="evidence" value="ECO:0007669"/>
    <property type="project" value="InterPro"/>
</dbReference>
<dbReference type="SUPFAM" id="SSF54593">
    <property type="entry name" value="Glyoxalase/Bleomycin resistance protein/Dihydroxybiphenyl dioxygenase"/>
    <property type="match status" value="1"/>
</dbReference>
<evidence type="ECO:0000256" key="7">
    <source>
        <dbReference type="ARBA" id="ARBA00022723"/>
    </source>
</evidence>
<evidence type="ECO:0000256" key="2">
    <source>
        <dbReference type="ARBA" id="ARBA00001954"/>
    </source>
</evidence>
<dbReference type="NCBIfam" id="TIGR03211">
    <property type="entry name" value="catechol_2_3"/>
    <property type="match status" value="1"/>
</dbReference>
<evidence type="ECO:0000256" key="11">
    <source>
        <dbReference type="ARBA" id="ARBA00023002"/>
    </source>
</evidence>
<evidence type="ECO:0000256" key="5">
    <source>
        <dbReference type="ARBA" id="ARBA00013117"/>
    </source>
</evidence>
<dbReference type="OrthoDB" id="9804944at2"/>
<dbReference type="PROSITE" id="PS51819">
    <property type="entry name" value="VOC"/>
    <property type="match status" value="2"/>
</dbReference>
<dbReference type="EMBL" id="VWXX01000052">
    <property type="protein sequence ID" value="KAA6182183.1"/>
    <property type="molecule type" value="Genomic_DNA"/>
</dbReference>
<comment type="catalytic activity">
    <reaction evidence="1">
        <text>catechol + O2 = (2Z,4E)-2-hydroxy-6-oxohexa-2,4-dienoate + H(+)</text>
        <dbReference type="Rhea" id="RHEA:17337"/>
        <dbReference type="ChEBI" id="CHEBI:15378"/>
        <dbReference type="ChEBI" id="CHEBI:15379"/>
        <dbReference type="ChEBI" id="CHEBI:18135"/>
        <dbReference type="ChEBI" id="CHEBI:71198"/>
        <dbReference type="EC" id="1.13.11.2"/>
    </reaction>
</comment>
<evidence type="ECO:0000256" key="1">
    <source>
        <dbReference type="ARBA" id="ARBA00000163"/>
    </source>
</evidence>
<protein>
    <recommendedName>
        <fullName evidence="6">Metapyrocatechase</fullName>
        <ecNumber evidence="5">1.13.11.2</ecNumber>
    </recommendedName>
    <alternativeName>
        <fullName evidence="14">CatO2ase</fullName>
    </alternativeName>
    <alternativeName>
        <fullName evidence="13">Catechol 2,3-dioxygenase</fullName>
    </alternativeName>
</protein>
<dbReference type="InterPro" id="IPR054560">
    <property type="entry name" value="XylE-like_N"/>
</dbReference>
<dbReference type="GO" id="GO:0018577">
    <property type="term" value="F:catechol 2,3-dioxygenase activity"/>
    <property type="evidence" value="ECO:0007669"/>
    <property type="project" value="UniProtKB-EC"/>
</dbReference>
<dbReference type="InterPro" id="IPR017624">
    <property type="entry name" value="Catechol_2-3_dOase"/>
</dbReference>
<dbReference type="Pfam" id="PF00903">
    <property type="entry name" value="Glyoxalase"/>
    <property type="match status" value="1"/>
</dbReference>
<evidence type="ECO:0000313" key="17">
    <source>
        <dbReference type="EMBL" id="KAA6182183.1"/>
    </source>
</evidence>
<dbReference type="Pfam" id="PF22247">
    <property type="entry name" value="Diox-like_N"/>
    <property type="match status" value="1"/>
</dbReference>
<comment type="caution">
    <text evidence="17">The sequence shown here is derived from an EMBL/GenBank/DDBJ whole genome shotgun (WGS) entry which is preliminary data.</text>
</comment>
<evidence type="ECO:0000259" key="16">
    <source>
        <dbReference type="PROSITE" id="PS51819"/>
    </source>
</evidence>
<evidence type="ECO:0000256" key="3">
    <source>
        <dbReference type="ARBA" id="ARBA00008784"/>
    </source>
</evidence>
<keyword evidence="9 15" id="KW-0058">Aromatic hydrocarbons catabolism</keyword>
<keyword evidence="11 15" id="KW-0560">Oxidoreductase</keyword>
<keyword evidence="7" id="KW-0479">Metal-binding</keyword>
<dbReference type="Gene3D" id="3.10.180.10">
    <property type="entry name" value="2,3-Dihydroxybiphenyl 1,2-Dioxygenase, domain 1"/>
    <property type="match status" value="2"/>
</dbReference>
<feature type="domain" description="VOC" evidence="16">
    <location>
        <begin position="8"/>
        <end position="126"/>
    </location>
</feature>
<evidence type="ECO:0000256" key="6">
    <source>
        <dbReference type="ARBA" id="ARBA00022190"/>
    </source>
</evidence>
<proteinExistence type="inferred from homology"/>
<comment type="cofactor">
    <cofactor evidence="2 15">
        <name>Fe(2+)</name>
        <dbReference type="ChEBI" id="CHEBI:29033"/>
    </cofactor>
</comment>
<evidence type="ECO:0000256" key="14">
    <source>
        <dbReference type="ARBA" id="ARBA00031146"/>
    </source>
</evidence>
<accession>A0A5M8FBD3</accession>
<reference evidence="17 18" key="1">
    <citation type="submission" date="2019-09" db="EMBL/GenBank/DDBJ databases">
        <title>Whole-genome sequence of the purple sulfur bacterium Thiohalocapsa marina DSM 19078.</title>
        <authorList>
            <person name="Kyndt J.A."/>
            <person name="Meyer T.E."/>
        </authorList>
    </citation>
    <scope>NUCLEOTIDE SEQUENCE [LARGE SCALE GENOMIC DNA]</scope>
    <source>
        <strain evidence="17 18">DSM 19078</strain>
    </source>
</reference>
<evidence type="ECO:0000256" key="4">
    <source>
        <dbReference type="ARBA" id="ARBA00011881"/>
    </source>
</evidence>
<evidence type="ECO:0000256" key="13">
    <source>
        <dbReference type="ARBA" id="ARBA00030369"/>
    </source>
</evidence>
<dbReference type="RefSeq" id="WP_150094845.1">
    <property type="nucleotide sequence ID" value="NZ_JBFUOH010000092.1"/>
</dbReference>
<comment type="subunit">
    <text evidence="4">Homotetramer.</text>
</comment>
<evidence type="ECO:0000256" key="9">
    <source>
        <dbReference type="ARBA" id="ARBA00022797"/>
    </source>
</evidence>
<dbReference type="PROSITE" id="PS00082">
    <property type="entry name" value="EXTRADIOL_DIOXYGENAS"/>
    <property type="match status" value="1"/>
</dbReference>
<dbReference type="InterPro" id="IPR037523">
    <property type="entry name" value="VOC_core"/>
</dbReference>
<evidence type="ECO:0000256" key="10">
    <source>
        <dbReference type="ARBA" id="ARBA00022964"/>
    </source>
</evidence>
<name>A0A5M8FBD3_9GAMM</name>
<dbReference type="EC" id="1.13.11.2" evidence="5"/>
<keyword evidence="12 15" id="KW-0408">Iron</keyword>
<comment type="similarity">
    <text evidence="3 15">Belongs to the extradiol ring-cleavage dioxygenase family.</text>
</comment>
<keyword evidence="8" id="KW-0677">Repeat</keyword>
<dbReference type="AlphaFoldDB" id="A0A5M8FBD3"/>
<feature type="domain" description="VOC" evidence="16">
    <location>
        <begin position="157"/>
        <end position="278"/>
    </location>
</feature>
<evidence type="ECO:0000256" key="12">
    <source>
        <dbReference type="ARBA" id="ARBA00023004"/>
    </source>
</evidence>